<dbReference type="PROSITE" id="PS51004">
    <property type="entry name" value="SEMA"/>
    <property type="match status" value="1"/>
</dbReference>
<dbReference type="InterPro" id="IPR041019">
    <property type="entry name" value="TIG1_plexin"/>
</dbReference>
<dbReference type="InterPro" id="IPR013783">
    <property type="entry name" value="Ig-like_fold"/>
</dbReference>
<feature type="region of interest" description="Disordered" evidence="14">
    <location>
        <begin position="1072"/>
        <end position="1098"/>
    </location>
</feature>
<keyword evidence="5 16" id="KW-0732">Signal</keyword>
<accession>A0AAJ7T2A3</accession>
<dbReference type="SMART" id="SM00423">
    <property type="entry name" value="PSI"/>
    <property type="match status" value="3"/>
</dbReference>
<reference evidence="19" key="1">
    <citation type="submission" date="2025-08" db="UniProtKB">
        <authorList>
            <consortium name="RefSeq"/>
        </authorList>
    </citation>
    <scope>IDENTIFICATION</scope>
    <source>
        <tissue evidence="19">Sperm</tissue>
    </source>
</reference>
<sequence length="1919" mass="208812">MRSMNIYSGRRAMQLSALLLRLLLLLLLPPPPAALARPSHSPLPRSFPEASPLTHLVYSPDTGDVYVGGTNRLLQLTALLADKAEAVTGPVPDSLECLPPFPDVCEVREADDAVALLALDAARGRVVACGSVHHGTCSERDAANVSRVLYRADAPTSLQAVVSGAEAAVGFVARAGERDMLFVGTAGGRQKLKPLSIRFLPPAGGAGPGVGDPFTHDDEYYLRGEYSQFDHSFVAAFEAGHFAYFVFQRKEPRFARGDPRTFVGRFCKRDLNFLSYVEVPLACDASGPPGEPGSGRQHVLARAASLGRLGSEIASGASGAAGEQALFVAFADEAASPGAATASSLCAFAVPRINEAVEKAREACYRGEDASAYVEYVSSLVCTNSHVSSGQAAECGVDHLPNPIVGRQTLVSPALAVFPDVHLTAVATTLVEQRWTIAFVGDSTGRLVKAFLRGADKPLGNWTLHQAESAINRDLVFDGTQENLYVMSESQVARVPVSDCGRHRSCAGCVATGDPYCGWCVLHGKCAGRAECPDADVQEAWLWSPRGECPAVSGVSPHSVSRQHPQQVTLTVAHLVEVTNSESLRCQAEGHSTPATIAGNLVRCQSPSPDLLPWNGKDHVEVEVAVRHGDITLVTARLLVFDCSALARLNPRAPCAACSGSPWPCNWCVEEQTCTSGACSQGDIIRNQRESSDSDLDMKGPQACPRLEALVKPSLVLAGRPWKLSLLAKRLGLLKVATFECAVATDLGVVVSPAVVEKVEKDTWALSCSGTFDYGSDSEELEAPISVRWSSDPQKSIDALANLTLYKCGVGRSDCSLCQAVAQERACVWCGEPAACTFKDDCGAPSQDVCPAPTITRVEPTSGPREGGTRVTISGVNLGKDVSDVEAVSVGGAACTILPQFYQVSVRIVCETGPLPDLGPVDVGVTVKGKEAASLPQAFTYTDPQLSEMSPAWGPVSGGTRVTIHGQHLDTGHEVDVFLGTAPCRLERWQGGQLVCVTGAAPDPGRVTVRVEFGPRAERMLLEPFQYWPDPVVVSLSPLESFYSGGRNITVLGERLDSVQSARMFVRVRGSGASSASGVPAARVPRAQPATSSEPPYGRCTVQAENRMLCLSPDVRAALTAGGGGDGGDGGDGGNAGRATSTPAKLQADVLIRMDGLVLSPRDGKPFRYFPDAEIFPLNRDSPDSPFRHKPGSLITVEGHELDRALGQGEVRAFLGSAECVIKTLSMQHLYCQPPAQPPDGQEPAQFRVVMGNREYHLGAVEYETDSGVVFPLEAQIAAGAGSGIVALLVIIVIVVYRRKSKKALRDYRKVQNQLEDLEISVRDQCKKQFSDLMTDMEDMSSDLVVTGIPFLEYRTYRERIFFPGQEAPLAKSLSVADSRRATMEQGLFHLSNLLNSKLFLTTMIHTLEGQPKFSARDRGCVASLLTVALQDKLEYYTDILKTLLGDLVGQYVAKNPKLMLRRTETVAEKMLTNWMSVCLYKFLKDTAGEPLFMLFRAIKQQVEKGPVDGVLRKAKYSLNDTRLLGEDVDYQSLVINATVENSGEEGPVIVRVLDCDSIGQVKDKILDQVYRNVPYSQRPSVDTVELEWRSTFAGQFTLSDEDLTSVVQGRWLRINTLRHYRIQEGARMFLVPRSLENRACPQPHRDLTAGARSSCPSDRDDEDGVRRWHLVKATEEPEIHAGRRKGSIRDRAQTKVIPEIYLMRLLSMKSILQNFVDDLFTVVLSARGAVPVAVKYFFDFLDEQAERHGITDAETLHIWKTNSLPLRFWVNILKNPQFVFDVHVSDITDSALTVIAQTFMDSCTTVEQKLGRDSPINKLLYAREIPRYKKMVEKYYADVRQMSPVSDQEMNAFLAEESRNNGGELNTMVALHELYKYIIKYYDQLITALEEDPVAQKMQLSYRLQQVAAALENKVTDL</sequence>
<dbReference type="GO" id="GO:0030334">
    <property type="term" value="P:regulation of cell migration"/>
    <property type="evidence" value="ECO:0007669"/>
    <property type="project" value="TreeGrafter"/>
</dbReference>
<dbReference type="InterPro" id="IPR002165">
    <property type="entry name" value="Plexin_repeat"/>
</dbReference>
<keyword evidence="9" id="KW-1015">Disulfide bond</keyword>
<dbReference type="PANTHER" id="PTHR22625:SF44">
    <property type="entry name" value="PLEXIN-B"/>
    <property type="match status" value="1"/>
</dbReference>
<protein>
    <submittedName>
        <fullName evidence="19">Plexin-B3-like isoform X1</fullName>
    </submittedName>
</protein>
<dbReference type="FunFam" id="1.10.506.10:FF:000012">
    <property type="entry name" value="Plexin B1"/>
    <property type="match status" value="1"/>
</dbReference>
<dbReference type="Pfam" id="PF01437">
    <property type="entry name" value="PSI"/>
    <property type="match status" value="1"/>
</dbReference>
<comment type="subcellular location">
    <subcellularLocation>
        <location evidence="1">Cell membrane</location>
        <topology evidence="1">Single-pass type I membrane protein</topology>
    </subcellularLocation>
</comment>
<dbReference type="Gene3D" id="2.130.10.10">
    <property type="entry name" value="YVTN repeat-like/Quinoprotein amine dehydrogenase"/>
    <property type="match status" value="1"/>
</dbReference>
<evidence type="ECO:0000313" key="19">
    <source>
        <dbReference type="RefSeq" id="XP_032810026.1"/>
    </source>
</evidence>
<comment type="caution">
    <text evidence="12">Lacks conserved residue(s) required for the propagation of feature annotation.</text>
</comment>
<keyword evidence="4 15" id="KW-0812">Transmembrane</keyword>
<keyword evidence="8 15" id="KW-0472">Membrane</keyword>
<dbReference type="KEGG" id="pmrn:116942347"/>
<name>A0AAJ7T2A3_PETMA</name>
<dbReference type="Pfam" id="PF08337">
    <property type="entry name" value="Plexin_cytopl"/>
    <property type="match status" value="1"/>
</dbReference>
<keyword evidence="6" id="KW-0677">Repeat</keyword>
<evidence type="ECO:0000256" key="1">
    <source>
        <dbReference type="ARBA" id="ARBA00004251"/>
    </source>
</evidence>
<dbReference type="Pfam" id="PF20170">
    <property type="entry name" value="Plexin_RBD"/>
    <property type="match status" value="1"/>
</dbReference>
<evidence type="ECO:0000256" key="3">
    <source>
        <dbReference type="ARBA" id="ARBA00022475"/>
    </source>
</evidence>
<dbReference type="Pfam" id="PF24317">
    <property type="entry name" value="PSI_Plexin-B"/>
    <property type="match status" value="1"/>
</dbReference>
<evidence type="ECO:0000256" key="8">
    <source>
        <dbReference type="ARBA" id="ARBA00023136"/>
    </source>
</evidence>
<dbReference type="Proteomes" id="UP001318040">
    <property type="component" value="Chromosome 14"/>
</dbReference>
<dbReference type="GO" id="GO:0005886">
    <property type="term" value="C:plasma membrane"/>
    <property type="evidence" value="ECO:0007669"/>
    <property type="project" value="UniProtKB-SubCell"/>
</dbReference>
<feature type="compositionally biased region" description="Gly residues" evidence="14">
    <location>
        <begin position="1121"/>
        <end position="1136"/>
    </location>
</feature>
<dbReference type="InterPro" id="IPR041362">
    <property type="entry name" value="TIG2_plexin"/>
</dbReference>
<dbReference type="Pfam" id="PF01403">
    <property type="entry name" value="Sema"/>
    <property type="match status" value="1"/>
</dbReference>
<evidence type="ECO:0000259" key="17">
    <source>
        <dbReference type="PROSITE" id="PS51004"/>
    </source>
</evidence>
<dbReference type="PANTHER" id="PTHR22625">
    <property type="entry name" value="PLEXIN"/>
    <property type="match status" value="1"/>
</dbReference>
<dbReference type="SUPFAM" id="SSF48350">
    <property type="entry name" value="GTPase activation domain, GAP"/>
    <property type="match status" value="1"/>
</dbReference>
<dbReference type="CDD" id="cd01180">
    <property type="entry name" value="IPT_plexin_repeat1"/>
    <property type="match status" value="1"/>
</dbReference>
<dbReference type="InterPro" id="IPR001627">
    <property type="entry name" value="Semap_dom"/>
</dbReference>
<dbReference type="GO" id="GO:0050772">
    <property type="term" value="P:positive regulation of axonogenesis"/>
    <property type="evidence" value="ECO:0007669"/>
    <property type="project" value="TreeGrafter"/>
</dbReference>
<keyword evidence="18" id="KW-1185">Reference proteome</keyword>
<evidence type="ECO:0000256" key="6">
    <source>
        <dbReference type="ARBA" id="ARBA00022737"/>
    </source>
</evidence>
<dbReference type="SUPFAM" id="SSF81296">
    <property type="entry name" value="E set domains"/>
    <property type="match status" value="3"/>
</dbReference>
<evidence type="ECO:0000256" key="7">
    <source>
        <dbReference type="ARBA" id="ARBA00022989"/>
    </source>
</evidence>
<dbReference type="GO" id="GO:0008360">
    <property type="term" value="P:regulation of cell shape"/>
    <property type="evidence" value="ECO:0007669"/>
    <property type="project" value="TreeGrafter"/>
</dbReference>
<dbReference type="SUPFAM" id="SSF101912">
    <property type="entry name" value="Sema domain"/>
    <property type="match status" value="1"/>
</dbReference>
<dbReference type="RefSeq" id="XP_032810026.1">
    <property type="nucleotide sequence ID" value="XM_032954135.1"/>
</dbReference>
<keyword evidence="10" id="KW-0675">Receptor</keyword>
<dbReference type="InterPro" id="IPR015943">
    <property type="entry name" value="WD40/YVTN_repeat-like_dom_sf"/>
</dbReference>
<dbReference type="SMART" id="SM00429">
    <property type="entry name" value="IPT"/>
    <property type="match status" value="3"/>
</dbReference>
<evidence type="ECO:0000256" key="11">
    <source>
        <dbReference type="ARBA" id="ARBA00023180"/>
    </source>
</evidence>
<feature type="coiled-coil region" evidence="13">
    <location>
        <begin position="1301"/>
        <end position="1328"/>
    </location>
</feature>
<dbReference type="GO" id="GO:0017154">
    <property type="term" value="F:semaphorin receptor activity"/>
    <property type="evidence" value="ECO:0007669"/>
    <property type="project" value="InterPro"/>
</dbReference>
<feature type="chain" id="PRO_5042490703" evidence="16">
    <location>
        <begin position="37"/>
        <end position="1919"/>
    </location>
</feature>
<dbReference type="SMART" id="SM00630">
    <property type="entry name" value="Sema"/>
    <property type="match status" value="1"/>
</dbReference>
<evidence type="ECO:0000256" key="14">
    <source>
        <dbReference type="SAM" id="MobiDB-lite"/>
    </source>
</evidence>
<evidence type="ECO:0000256" key="12">
    <source>
        <dbReference type="PROSITE-ProRule" id="PRU00352"/>
    </source>
</evidence>
<dbReference type="InterPro" id="IPR016201">
    <property type="entry name" value="PSI"/>
</dbReference>
<keyword evidence="7 15" id="KW-1133">Transmembrane helix</keyword>
<dbReference type="InterPro" id="IPR046800">
    <property type="entry name" value="Plexin_RBD"/>
</dbReference>
<dbReference type="Gene3D" id="2.60.40.10">
    <property type="entry name" value="Immunoglobulins"/>
    <property type="match status" value="4"/>
</dbReference>
<dbReference type="InterPro" id="IPR002909">
    <property type="entry name" value="IPT_dom"/>
</dbReference>
<feature type="domain" description="Sema" evidence="17">
    <location>
        <begin position="25"/>
        <end position="497"/>
    </location>
</feature>
<dbReference type="Gene3D" id="3.10.20.90">
    <property type="entry name" value="Phosphatidylinositol 3-kinase Catalytic Subunit, Chain A, domain 1"/>
    <property type="match status" value="1"/>
</dbReference>
<dbReference type="Pfam" id="PF01833">
    <property type="entry name" value="TIG"/>
    <property type="match status" value="3"/>
</dbReference>
<dbReference type="GO" id="GO:0007162">
    <property type="term" value="P:negative regulation of cell adhesion"/>
    <property type="evidence" value="ECO:0007669"/>
    <property type="project" value="TreeGrafter"/>
</dbReference>
<evidence type="ECO:0000256" key="9">
    <source>
        <dbReference type="ARBA" id="ARBA00023157"/>
    </source>
</evidence>
<proteinExistence type="inferred from homology"/>
<keyword evidence="13" id="KW-0175">Coiled coil</keyword>
<dbReference type="InterPro" id="IPR031148">
    <property type="entry name" value="Plexin"/>
</dbReference>
<feature type="region of interest" description="Disordered" evidence="14">
    <location>
        <begin position="1121"/>
        <end position="1141"/>
    </location>
</feature>
<dbReference type="FunFam" id="2.60.40.10:FF:000203">
    <property type="entry name" value="Plexin B2"/>
    <property type="match status" value="1"/>
</dbReference>
<organism evidence="18 19">
    <name type="scientific">Petromyzon marinus</name>
    <name type="common">Sea lamprey</name>
    <dbReference type="NCBI Taxonomy" id="7757"/>
    <lineage>
        <taxon>Eukaryota</taxon>
        <taxon>Metazoa</taxon>
        <taxon>Chordata</taxon>
        <taxon>Craniata</taxon>
        <taxon>Vertebrata</taxon>
        <taxon>Cyclostomata</taxon>
        <taxon>Hyperoartia</taxon>
        <taxon>Petromyzontiformes</taxon>
        <taxon>Petromyzontidae</taxon>
        <taxon>Petromyzon</taxon>
    </lineage>
</organism>
<dbReference type="InterPro" id="IPR013548">
    <property type="entry name" value="Plexin_cytoplasmic_RasGAP_dom"/>
</dbReference>
<evidence type="ECO:0000313" key="18">
    <source>
        <dbReference type="Proteomes" id="UP001318040"/>
    </source>
</evidence>
<dbReference type="GO" id="GO:0002116">
    <property type="term" value="C:semaphorin receptor complex"/>
    <property type="evidence" value="ECO:0007669"/>
    <property type="project" value="TreeGrafter"/>
</dbReference>
<feature type="region of interest" description="Disordered" evidence="14">
    <location>
        <begin position="1644"/>
        <end position="1663"/>
    </location>
</feature>
<dbReference type="InterPro" id="IPR008936">
    <property type="entry name" value="Rho_GTPase_activation_prot"/>
</dbReference>
<dbReference type="CDD" id="cd00603">
    <property type="entry name" value="IPT_PCSR"/>
    <property type="match status" value="1"/>
</dbReference>
<keyword evidence="3" id="KW-1003">Cell membrane</keyword>
<gene>
    <name evidence="19" type="primary">LOC116942347</name>
</gene>
<dbReference type="Pfam" id="PF17960">
    <property type="entry name" value="TIG_plexin"/>
    <property type="match status" value="1"/>
</dbReference>
<evidence type="ECO:0000256" key="15">
    <source>
        <dbReference type="SAM" id="Phobius"/>
    </source>
</evidence>
<feature type="signal peptide" evidence="16">
    <location>
        <begin position="1"/>
        <end position="36"/>
    </location>
</feature>
<dbReference type="InterPro" id="IPR036352">
    <property type="entry name" value="Semap_dom_sf"/>
</dbReference>
<evidence type="ECO:0000256" key="16">
    <source>
        <dbReference type="SAM" id="SignalP"/>
    </source>
</evidence>
<dbReference type="SUPFAM" id="SSF103575">
    <property type="entry name" value="Plexin repeat"/>
    <property type="match status" value="1"/>
</dbReference>
<keyword evidence="11" id="KW-0325">Glycoprotein</keyword>
<evidence type="ECO:0000256" key="2">
    <source>
        <dbReference type="ARBA" id="ARBA00010297"/>
    </source>
</evidence>
<evidence type="ECO:0000256" key="5">
    <source>
        <dbReference type="ARBA" id="ARBA00022729"/>
    </source>
</evidence>
<dbReference type="Gene3D" id="1.10.506.10">
    <property type="entry name" value="GTPase Activation - p120gap, domain 1"/>
    <property type="match status" value="1"/>
</dbReference>
<comment type="similarity">
    <text evidence="2">Belongs to the plexin family.</text>
</comment>
<dbReference type="InterPro" id="IPR057533">
    <property type="entry name" value="PSI_Plexin-B"/>
</dbReference>
<evidence type="ECO:0000256" key="4">
    <source>
        <dbReference type="ARBA" id="ARBA00022692"/>
    </source>
</evidence>
<evidence type="ECO:0000256" key="10">
    <source>
        <dbReference type="ARBA" id="ARBA00023170"/>
    </source>
</evidence>
<dbReference type="Pfam" id="PF18020">
    <property type="entry name" value="TIG_2"/>
    <property type="match status" value="1"/>
</dbReference>
<feature type="transmembrane region" description="Helical" evidence="15">
    <location>
        <begin position="1277"/>
        <end position="1297"/>
    </location>
</feature>
<dbReference type="InterPro" id="IPR014756">
    <property type="entry name" value="Ig_E-set"/>
</dbReference>
<feature type="compositionally biased region" description="Low complexity" evidence="14">
    <location>
        <begin position="1072"/>
        <end position="1090"/>
    </location>
</feature>
<evidence type="ECO:0000256" key="13">
    <source>
        <dbReference type="SAM" id="Coils"/>
    </source>
</evidence>